<evidence type="ECO:0000313" key="1">
    <source>
        <dbReference type="EMBL" id="SBR52992.1"/>
    </source>
</evidence>
<proteinExistence type="predicted"/>
<dbReference type="AlphaFoldDB" id="A0A1A8M839"/>
<sequence>EVDRYWFSITDMRRSWSADGLTVALQVGLAGLAGLGPPICSRAHPITAVSCFDQQLIAVFCVCQLYFNRR</sequence>
<feature type="non-terminal residue" evidence="1">
    <location>
        <position position="70"/>
    </location>
</feature>
<name>A0A1A8M839_9TELE</name>
<reference evidence="1" key="1">
    <citation type="submission" date="2016-05" db="EMBL/GenBank/DDBJ databases">
        <authorList>
            <person name="Lavstsen T."/>
            <person name="Jespersen J.S."/>
        </authorList>
    </citation>
    <scope>NUCLEOTIDE SEQUENCE</scope>
    <source>
        <tissue evidence="1">Brain</tissue>
    </source>
</reference>
<reference evidence="1" key="2">
    <citation type="submission" date="2016-06" db="EMBL/GenBank/DDBJ databases">
        <title>The genome of a short-lived fish provides insights into sex chromosome evolution and the genetic control of aging.</title>
        <authorList>
            <person name="Reichwald K."/>
            <person name="Felder M."/>
            <person name="Petzold A."/>
            <person name="Koch P."/>
            <person name="Groth M."/>
            <person name="Platzer M."/>
        </authorList>
    </citation>
    <scope>NUCLEOTIDE SEQUENCE</scope>
    <source>
        <tissue evidence="1">Brain</tissue>
    </source>
</reference>
<dbReference type="EMBL" id="HAEF01011833">
    <property type="protein sequence ID" value="SBR52992.1"/>
    <property type="molecule type" value="Transcribed_RNA"/>
</dbReference>
<feature type="non-terminal residue" evidence="1">
    <location>
        <position position="1"/>
    </location>
</feature>
<organism evidence="1">
    <name type="scientific">Nothobranchius pienaari</name>
    <dbReference type="NCBI Taxonomy" id="704102"/>
    <lineage>
        <taxon>Eukaryota</taxon>
        <taxon>Metazoa</taxon>
        <taxon>Chordata</taxon>
        <taxon>Craniata</taxon>
        <taxon>Vertebrata</taxon>
        <taxon>Euteleostomi</taxon>
        <taxon>Actinopterygii</taxon>
        <taxon>Neopterygii</taxon>
        <taxon>Teleostei</taxon>
        <taxon>Neoteleostei</taxon>
        <taxon>Acanthomorphata</taxon>
        <taxon>Ovalentaria</taxon>
        <taxon>Atherinomorphae</taxon>
        <taxon>Cyprinodontiformes</taxon>
        <taxon>Nothobranchiidae</taxon>
        <taxon>Nothobranchius</taxon>
    </lineage>
</organism>
<accession>A0A1A8M839</accession>
<protein>
    <submittedName>
        <fullName evidence="1">Sulfatase 2</fullName>
    </submittedName>
</protein>
<gene>
    <name evidence="1" type="primary">SULF2</name>
</gene>